<evidence type="ECO:0000313" key="2">
    <source>
        <dbReference type="EMBL" id="KAJ3644386.1"/>
    </source>
</evidence>
<evidence type="ECO:0000313" key="4">
    <source>
        <dbReference type="Proteomes" id="UP001168821"/>
    </source>
</evidence>
<protein>
    <submittedName>
        <fullName evidence="3">Uncharacterized protein</fullName>
    </submittedName>
</protein>
<sequence>MSPCMIVLTAVFSCVCVLSHPAKPLNERSTELAFEAWLLVDQSNRQSDLGGLLRRRITPKSVFIAPTFSPESLPPCAEGYKSDSMGRCVKFVKINTTAHFNFILDRLNAQFAEEATTERATQGPLHLNIPFPGEPEENKTSVPFFDLEDATEMAIVVTPLGNHLRHDHPSNTAVKVDMKRDGEVFDAKKVAAILRVDPEDVQTTTLEELSTTLMATTWNDETTTEMTTEVASTTTETSETTTLLEGDAIFFQI</sequence>
<keyword evidence="4" id="KW-1185">Reference proteome</keyword>
<organism evidence="3 4">
    <name type="scientific">Zophobas morio</name>
    <dbReference type="NCBI Taxonomy" id="2755281"/>
    <lineage>
        <taxon>Eukaryota</taxon>
        <taxon>Metazoa</taxon>
        <taxon>Ecdysozoa</taxon>
        <taxon>Arthropoda</taxon>
        <taxon>Hexapoda</taxon>
        <taxon>Insecta</taxon>
        <taxon>Pterygota</taxon>
        <taxon>Neoptera</taxon>
        <taxon>Endopterygota</taxon>
        <taxon>Coleoptera</taxon>
        <taxon>Polyphaga</taxon>
        <taxon>Cucujiformia</taxon>
        <taxon>Tenebrionidae</taxon>
        <taxon>Zophobas</taxon>
    </lineage>
</organism>
<feature type="chain" id="PRO_5041589045" evidence="1">
    <location>
        <begin position="20"/>
        <end position="253"/>
    </location>
</feature>
<evidence type="ECO:0000313" key="3">
    <source>
        <dbReference type="EMBL" id="KAJ3645100.1"/>
    </source>
</evidence>
<dbReference type="Proteomes" id="UP001168821">
    <property type="component" value="Unassembled WGS sequence"/>
</dbReference>
<proteinExistence type="predicted"/>
<dbReference type="AlphaFoldDB" id="A0AA38HW46"/>
<dbReference type="EMBL" id="JALNTZ010000007">
    <property type="protein sequence ID" value="KAJ3645100.1"/>
    <property type="molecule type" value="Genomic_DNA"/>
</dbReference>
<comment type="caution">
    <text evidence="3">The sequence shown here is derived from an EMBL/GenBank/DDBJ whole genome shotgun (WGS) entry which is preliminary data.</text>
</comment>
<keyword evidence="1" id="KW-0732">Signal</keyword>
<dbReference type="EMBL" id="JALNTZ010000007">
    <property type="protein sequence ID" value="KAJ3644386.1"/>
    <property type="molecule type" value="Genomic_DNA"/>
</dbReference>
<feature type="signal peptide" evidence="1">
    <location>
        <begin position="1"/>
        <end position="19"/>
    </location>
</feature>
<evidence type="ECO:0000256" key="1">
    <source>
        <dbReference type="SAM" id="SignalP"/>
    </source>
</evidence>
<gene>
    <name evidence="2" type="ORF">Zmor_022120</name>
    <name evidence="3" type="ORF">Zmor_022787</name>
</gene>
<name>A0AA38HW46_9CUCU</name>
<reference evidence="3" key="1">
    <citation type="journal article" date="2023" name="G3 (Bethesda)">
        <title>Whole genome assemblies of Zophobas morio and Tenebrio molitor.</title>
        <authorList>
            <person name="Kaur S."/>
            <person name="Stinson S.A."/>
            <person name="diCenzo G.C."/>
        </authorList>
    </citation>
    <scope>NUCLEOTIDE SEQUENCE</scope>
    <source>
        <strain evidence="3">QUZm001</strain>
    </source>
</reference>
<accession>A0AA38HW46</accession>